<protein>
    <submittedName>
        <fullName evidence="1">Phosphoesterase</fullName>
    </submittedName>
</protein>
<keyword evidence="2" id="KW-1185">Reference proteome</keyword>
<dbReference type="PANTHER" id="PTHR42146">
    <property type="entry name" value="3',5'-CYCLIC-NUCLEOTIDE PHOSPHODIESTERASE"/>
    <property type="match status" value="1"/>
</dbReference>
<organism evidence="1 2">
    <name type="scientific">Sulfurimonas diazotrophicus</name>
    <dbReference type="NCBI Taxonomy" id="3131939"/>
    <lineage>
        <taxon>Bacteria</taxon>
        <taxon>Pseudomonadati</taxon>
        <taxon>Campylobacterota</taxon>
        <taxon>Epsilonproteobacteria</taxon>
        <taxon>Campylobacterales</taxon>
        <taxon>Sulfurimonadaceae</taxon>
        <taxon>Sulfurimonas</taxon>
    </lineage>
</organism>
<reference evidence="1 2" key="1">
    <citation type="submission" date="2024-03" db="EMBL/GenBank/DDBJ databases">
        <title>Sulfurimonas sp. HSL3-1.</title>
        <authorList>
            <person name="Wang S."/>
        </authorList>
    </citation>
    <scope>NUCLEOTIDE SEQUENCE [LARGE SCALE GENOMIC DNA]</scope>
    <source>
        <strain evidence="1 2">HSL3-1</strain>
    </source>
</reference>
<dbReference type="InterPro" id="IPR038763">
    <property type="entry name" value="DHH_sf"/>
</dbReference>
<proteinExistence type="predicted"/>
<dbReference type="Gene3D" id="3.10.310.30">
    <property type="match status" value="1"/>
</dbReference>
<dbReference type="SUPFAM" id="SSF64182">
    <property type="entry name" value="DHH phosphoesterases"/>
    <property type="match status" value="1"/>
</dbReference>
<gene>
    <name evidence="1" type="ORF">WCY31_10240</name>
</gene>
<dbReference type="EMBL" id="CP147920">
    <property type="protein sequence ID" value="XAU14619.1"/>
    <property type="molecule type" value="Genomic_DNA"/>
</dbReference>
<evidence type="ECO:0000313" key="1">
    <source>
        <dbReference type="EMBL" id="XAU14619.1"/>
    </source>
</evidence>
<dbReference type="RefSeq" id="WP_345969725.1">
    <property type="nucleotide sequence ID" value="NZ_CP147920.1"/>
</dbReference>
<dbReference type="InterPro" id="IPR052968">
    <property type="entry name" value="Nucleotide_metab_enz"/>
</dbReference>
<evidence type="ECO:0000313" key="2">
    <source>
        <dbReference type="Proteomes" id="UP001447842"/>
    </source>
</evidence>
<dbReference type="PANTHER" id="PTHR42146:SF1">
    <property type="entry name" value="OLIGORIBONUCLEASE NRNB"/>
    <property type="match status" value="1"/>
</dbReference>
<sequence length="355" mass="40464">MTIYHLSHIDLDGYSCQLVMQHTPHTMHFYNANYGEEVPERLRQIVEAIAHESEAMILVTDLNLTPDESRWLDAEVKRFNESGKNVTLQLLDHHGSGKESAARYAWYTLDTDRSATKITYEFAKEHGWLQEEPAWMEAYVAVVNAVDLWLQDERENFEYGKVLMRLVSETRELGRTLFAEQDRAYKLSLLTEAAAMIALPDAPIVLDEKIHLMKKGFFREEENNTLDNLVTKYIVSLMGAKRKEMTIYYKGYRGFLSYAVGNTSIIGNGFLVTYPEYDFIVDISPRGTMSLRANNQVDVSLIAKEWAGGGGHPNASGGRIQGFKEQFRYDKVKAQIESLIAKRESVSGKLPQKSE</sequence>
<dbReference type="Proteomes" id="UP001447842">
    <property type="component" value="Chromosome"/>
</dbReference>
<name>A0ABZ3H8W4_9BACT</name>
<accession>A0ABZ3H8W4</accession>